<dbReference type="Proteomes" id="UP000192980">
    <property type="component" value="Unassembled WGS sequence"/>
</dbReference>
<accession>A0A1X7KJ63</accession>
<proteinExistence type="predicted"/>
<dbReference type="GO" id="GO:0030153">
    <property type="term" value="P:bacteriocin immunity"/>
    <property type="evidence" value="ECO:0007669"/>
    <property type="project" value="InterPro"/>
</dbReference>
<dbReference type="RefSeq" id="WP_085473669.1">
    <property type="nucleotide sequence ID" value="NZ_FXAU01000005.1"/>
</dbReference>
<organism evidence="3 4">
    <name type="scientific">Sphingobacterium psychroaquaticum</name>
    <dbReference type="NCBI Taxonomy" id="561061"/>
    <lineage>
        <taxon>Bacteria</taxon>
        <taxon>Pseudomonadati</taxon>
        <taxon>Bacteroidota</taxon>
        <taxon>Sphingobacteriia</taxon>
        <taxon>Sphingobacteriales</taxon>
        <taxon>Sphingobacteriaceae</taxon>
        <taxon>Sphingobacterium</taxon>
    </lineage>
</organism>
<dbReference type="STRING" id="561061.SAMN05660862_2960"/>
<dbReference type="Pfam" id="PF06713">
    <property type="entry name" value="bPH_4"/>
    <property type="match status" value="1"/>
</dbReference>
<keyword evidence="1" id="KW-0472">Membrane</keyword>
<keyword evidence="4" id="KW-1185">Reference proteome</keyword>
<dbReference type="AlphaFoldDB" id="A0A1X7KJ63"/>
<sequence>MSKLFKPKKDFTPWYLTTGLVLALLIGIQYISAVPDAGFWIAIGGIFLFFNVLFFLTFTTTSYKITGTDFKYRCLFLFGTIDINKIHKLEIGRTLWVGTKPATGRNGVIIYYNKYDEIYISPENNDDFVRSIQEINPAIELIYHKPSS</sequence>
<gene>
    <name evidence="3" type="ORF">SAMN05660862_2960</name>
</gene>
<evidence type="ECO:0000256" key="1">
    <source>
        <dbReference type="SAM" id="Phobius"/>
    </source>
</evidence>
<reference evidence="3 4" key="1">
    <citation type="submission" date="2017-04" db="EMBL/GenBank/DDBJ databases">
        <authorList>
            <person name="Afonso C.L."/>
            <person name="Miller P.J."/>
            <person name="Scott M.A."/>
            <person name="Spackman E."/>
            <person name="Goraichik I."/>
            <person name="Dimitrov K.M."/>
            <person name="Suarez D.L."/>
            <person name="Swayne D.E."/>
        </authorList>
    </citation>
    <scope>NUCLEOTIDE SEQUENCE [LARGE SCALE GENOMIC DNA]</scope>
    <source>
        <strain evidence="3 4">DSM 22418</strain>
    </source>
</reference>
<dbReference type="OrthoDB" id="1437824at2"/>
<evidence type="ECO:0000259" key="2">
    <source>
        <dbReference type="Pfam" id="PF06713"/>
    </source>
</evidence>
<keyword evidence="1" id="KW-1133">Transmembrane helix</keyword>
<protein>
    <submittedName>
        <fullName evidence="3">PH domain-containing protein</fullName>
    </submittedName>
</protein>
<feature type="domain" description="Uncharacterized protein YyaB-like PH" evidence="2">
    <location>
        <begin position="61"/>
        <end position="136"/>
    </location>
</feature>
<dbReference type="InterPro" id="IPR009589">
    <property type="entry name" value="PH_YyaB-like"/>
</dbReference>
<feature type="transmembrane region" description="Helical" evidence="1">
    <location>
        <begin position="37"/>
        <end position="58"/>
    </location>
</feature>
<keyword evidence="1" id="KW-0812">Transmembrane</keyword>
<dbReference type="EMBL" id="FXAU01000005">
    <property type="protein sequence ID" value="SMG41094.1"/>
    <property type="molecule type" value="Genomic_DNA"/>
</dbReference>
<evidence type="ECO:0000313" key="3">
    <source>
        <dbReference type="EMBL" id="SMG41094.1"/>
    </source>
</evidence>
<feature type="transmembrane region" description="Helical" evidence="1">
    <location>
        <begin position="12"/>
        <end position="31"/>
    </location>
</feature>
<evidence type="ECO:0000313" key="4">
    <source>
        <dbReference type="Proteomes" id="UP000192980"/>
    </source>
</evidence>
<name>A0A1X7KJ63_9SPHI</name>